<evidence type="ECO:0000259" key="1">
    <source>
        <dbReference type="PROSITE" id="PS50013"/>
    </source>
</evidence>
<name>A0A0A9AK86_ARUDO</name>
<dbReference type="InterPro" id="IPR016197">
    <property type="entry name" value="Chromo-like_dom_sf"/>
</dbReference>
<dbReference type="InterPro" id="IPR001584">
    <property type="entry name" value="Integrase_cat-core"/>
</dbReference>
<dbReference type="InterPro" id="IPR050951">
    <property type="entry name" value="Retrovirus_Pol_polyprotein"/>
</dbReference>
<dbReference type="Gene3D" id="3.30.420.10">
    <property type="entry name" value="Ribonuclease H-like superfamily/Ribonuclease H"/>
    <property type="match status" value="1"/>
</dbReference>
<feature type="domain" description="Integrase catalytic" evidence="2">
    <location>
        <begin position="29"/>
        <end position="193"/>
    </location>
</feature>
<dbReference type="InterPro" id="IPR056924">
    <property type="entry name" value="SH3_Tf2-1"/>
</dbReference>
<dbReference type="PANTHER" id="PTHR37984:SF5">
    <property type="entry name" value="PROTEIN NYNRIN-LIKE"/>
    <property type="match status" value="1"/>
</dbReference>
<dbReference type="SUPFAM" id="SSF53098">
    <property type="entry name" value="Ribonuclease H-like"/>
    <property type="match status" value="1"/>
</dbReference>
<dbReference type="PROSITE" id="PS50994">
    <property type="entry name" value="INTEGRASE"/>
    <property type="match status" value="1"/>
</dbReference>
<evidence type="ECO:0000313" key="3">
    <source>
        <dbReference type="EMBL" id="JAD52084.1"/>
    </source>
</evidence>
<evidence type="ECO:0000259" key="2">
    <source>
        <dbReference type="PROSITE" id="PS50994"/>
    </source>
</evidence>
<dbReference type="GO" id="GO:0003676">
    <property type="term" value="F:nucleic acid binding"/>
    <property type="evidence" value="ECO:0007669"/>
    <property type="project" value="InterPro"/>
</dbReference>
<dbReference type="InterPro" id="IPR036397">
    <property type="entry name" value="RNaseH_sf"/>
</dbReference>
<reference evidence="3" key="1">
    <citation type="submission" date="2014-09" db="EMBL/GenBank/DDBJ databases">
        <authorList>
            <person name="Magalhaes I.L.F."/>
            <person name="Oliveira U."/>
            <person name="Santos F.R."/>
            <person name="Vidigal T.H.D.A."/>
            <person name="Brescovit A.D."/>
            <person name="Santos A.J."/>
        </authorList>
    </citation>
    <scope>NUCLEOTIDE SEQUENCE</scope>
    <source>
        <tissue evidence="3">Shoot tissue taken approximately 20 cm above the soil surface</tissue>
    </source>
</reference>
<proteinExistence type="predicted"/>
<dbReference type="AlphaFoldDB" id="A0A0A9AK86"/>
<dbReference type="EMBL" id="GBRH01245811">
    <property type="protein sequence ID" value="JAD52084.1"/>
    <property type="molecule type" value="Transcribed_RNA"/>
</dbReference>
<evidence type="ECO:0008006" key="4">
    <source>
        <dbReference type="Google" id="ProtNLM"/>
    </source>
</evidence>
<dbReference type="InterPro" id="IPR012337">
    <property type="entry name" value="RNaseH-like_sf"/>
</dbReference>
<reference evidence="3" key="2">
    <citation type="journal article" date="2015" name="Data Brief">
        <title>Shoot transcriptome of the giant reed, Arundo donax.</title>
        <authorList>
            <person name="Barrero R.A."/>
            <person name="Guerrero F.D."/>
            <person name="Moolhuijzen P."/>
            <person name="Goolsby J.A."/>
            <person name="Tidwell J."/>
            <person name="Bellgard S.E."/>
            <person name="Bellgard M.I."/>
        </authorList>
    </citation>
    <scope>NUCLEOTIDE SEQUENCE</scope>
    <source>
        <tissue evidence="3">Shoot tissue taken approximately 20 cm above the soil surface</tissue>
    </source>
</reference>
<dbReference type="SUPFAM" id="SSF54160">
    <property type="entry name" value="Chromo domain-like"/>
    <property type="match status" value="1"/>
</dbReference>
<organism evidence="3">
    <name type="scientific">Arundo donax</name>
    <name type="common">Giant reed</name>
    <name type="synonym">Donax arundinaceus</name>
    <dbReference type="NCBI Taxonomy" id="35708"/>
    <lineage>
        <taxon>Eukaryota</taxon>
        <taxon>Viridiplantae</taxon>
        <taxon>Streptophyta</taxon>
        <taxon>Embryophyta</taxon>
        <taxon>Tracheophyta</taxon>
        <taxon>Spermatophyta</taxon>
        <taxon>Magnoliopsida</taxon>
        <taxon>Liliopsida</taxon>
        <taxon>Poales</taxon>
        <taxon>Poaceae</taxon>
        <taxon>PACMAD clade</taxon>
        <taxon>Arundinoideae</taxon>
        <taxon>Arundineae</taxon>
        <taxon>Arundo</taxon>
    </lineage>
</organism>
<dbReference type="PANTHER" id="PTHR37984">
    <property type="entry name" value="PROTEIN CBG26694"/>
    <property type="match status" value="1"/>
</dbReference>
<dbReference type="Pfam" id="PF24626">
    <property type="entry name" value="SH3_Tf2-1"/>
    <property type="match status" value="1"/>
</dbReference>
<sequence>MKQEVKEFVQECVVCQINKAEHIPYPGLLQPLPVPDMAWTHISMDFVEGLPKSHGKDVILVVVDRLTKFAHFIALSHPFTVQDVVTLFIDNVYKLHGLPTMIVTDRDRIFTSNMWQELFKALSVTLRFSSAYHPETDGQTERVNQCLENYLRCMAFASPRKWYHWLSLAKWWYNTSYHTSLNMTHFQALYGFPPLMVAEVVLPDCLDDNAKEILRNRHLAAQVIKDNLQKARARIKNQADRHRTEREFAVGDMVYLKVQPYRHTSLSMHNSIKLHSKFYGPFRVMERIGKVAYKLLLPEGCQFHPVFHVSQLKRHLGPQAVTTSELPLIDEKGNIKVAPVSILERGVIPRNNEPVVQWLIQWMNLPESEATWEDAEFIRVVFPGFHP</sequence>
<dbReference type="Pfam" id="PF00665">
    <property type="entry name" value="rve"/>
    <property type="match status" value="1"/>
</dbReference>
<dbReference type="Gene3D" id="2.40.50.40">
    <property type="match status" value="1"/>
</dbReference>
<dbReference type="InterPro" id="IPR000953">
    <property type="entry name" value="Chromo/chromo_shadow_dom"/>
</dbReference>
<accession>A0A0A9AK86</accession>
<dbReference type="GO" id="GO:0015074">
    <property type="term" value="P:DNA integration"/>
    <property type="evidence" value="ECO:0007669"/>
    <property type="project" value="InterPro"/>
</dbReference>
<feature type="domain" description="Chromo" evidence="1">
    <location>
        <begin position="341"/>
        <end position="387"/>
    </location>
</feature>
<protein>
    <recommendedName>
        <fullName evidence="4">Integrase catalytic domain-containing protein</fullName>
    </recommendedName>
</protein>
<dbReference type="PROSITE" id="PS50013">
    <property type="entry name" value="CHROMO_2"/>
    <property type="match status" value="1"/>
</dbReference>